<dbReference type="Proteomes" id="UP000177932">
    <property type="component" value="Unassembled WGS sequence"/>
</dbReference>
<feature type="domain" description="Glycosyltransferase RgtA/B/C/D-like" evidence="9">
    <location>
        <begin position="110"/>
        <end position="220"/>
    </location>
</feature>
<feature type="transmembrane region" description="Helical" evidence="8">
    <location>
        <begin position="334"/>
        <end position="361"/>
    </location>
</feature>
<dbReference type="Pfam" id="PF13231">
    <property type="entry name" value="PMT_2"/>
    <property type="match status" value="1"/>
</dbReference>
<evidence type="ECO:0000256" key="7">
    <source>
        <dbReference type="ARBA" id="ARBA00023136"/>
    </source>
</evidence>
<feature type="transmembrane region" description="Helical" evidence="8">
    <location>
        <begin position="239"/>
        <end position="260"/>
    </location>
</feature>
<comment type="caution">
    <text evidence="10">The sequence shown here is derived from an EMBL/GenBank/DDBJ whole genome shotgun (WGS) entry which is preliminary data.</text>
</comment>
<feature type="transmembrane region" description="Helical" evidence="8">
    <location>
        <begin position="163"/>
        <end position="179"/>
    </location>
</feature>
<evidence type="ECO:0000256" key="4">
    <source>
        <dbReference type="ARBA" id="ARBA00022679"/>
    </source>
</evidence>
<keyword evidence="5 8" id="KW-0812">Transmembrane</keyword>
<keyword evidence="7 8" id="KW-0472">Membrane</keyword>
<dbReference type="PANTHER" id="PTHR33908">
    <property type="entry name" value="MANNOSYLTRANSFERASE YKCB-RELATED"/>
    <property type="match status" value="1"/>
</dbReference>
<organism evidence="10 11">
    <name type="scientific">Candidatus Spechtbacteria bacterium RIFCSPHIGHO2_01_FULL_43_30</name>
    <dbReference type="NCBI Taxonomy" id="1802158"/>
    <lineage>
        <taxon>Bacteria</taxon>
        <taxon>Candidatus Spechtiibacteriota</taxon>
    </lineage>
</organism>
<feature type="transmembrane region" description="Helical" evidence="8">
    <location>
        <begin position="297"/>
        <end position="314"/>
    </location>
</feature>
<dbReference type="GO" id="GO:0005886">
    <property type="term" value="C:plasma membrane"/>
    <property type="evidence" value="ECO:0007669"/>
    <property type="project" value="UniProtKB-SubCell"/>
</dbReference>
<name>A0A1G2H4K3_9BACT</name>
<dbReference type="EMBL" id="MHOD01000031">
    <property type="protein sequence ID" value="OGZ57422.1"/>
    <property type="molecule type" value="Genomic_DNA"/>
</dbReference>
<reference evidence="10 11" key="1">
    <citation type="journal article" date="2016" name="Nat. Commun.">
        <title>Thousands of microbial genomes shed light on interconnected biogeochemical processes in an aquifer system.</title>
        <authorList>
            <person name="Anantharaman K."/>
            <person name="Brown C.T."/>
            <person name="Hug L.A."/>
            <person name="Sharon I."/>
            <person name="Castelle C.J."/>
            <person name="Probst A.J."/>
            <person name="Thomas B.C."/>
            <person name="Singh A."/>
            <person name="Wilkins M.J."/>
            <person name="Karaoz U."/>
            <person name="Brodie E.L."/>
            <person name="Williams K.H."/>
            <person name="Hubbard S.S."/>
            <person name="Banfield J.F."/>
        </authorList>
    </citation>
    <scope>NUCLEOTIDE SEQUENCE [LARGE SCALE GENOMIC DNA]</scope>
</reference>
<dbReference type="GO" id="GO:0016763">
    <property type="term" value="F:pentosyltransferase activity"/>
    <property type="evidence" value="ECO:0007669"/>
    <property type="project" value="TreeGrafter"/>
</dbReference>
<sequence>MKNTSTIALLLLGLMGFIAINSIKNDSATTDEAPHITSGYAYLKLQDLRLNPEHPPLLKDIAAFPLLFMDLNFPYQNIAWTQMVNAQWNLAPEFLYNSGNNADEIIFWGRTGPILLMLLFGWFVFRWSSKLFGDKWGLFCLSLFVFSPDIMAHGRLITTDTPAAFAFLSAIYFYIKLLKSPTNKNLIIFGVVFAIAQLTKFSLLFLFIFLPLITILWIITANRTVNVLSRPVISDLFAWILRFCKIFLISLAIITVVYHFHIINYPIEKQIEDISHILSDEKLFTLKETLVWMADKPLLRGLAQYVLGASMVFLRVQGGSTAYFLGETSAQSWFYYFPVVFILKVPAAVLVFIALSAILFLKSILTNLRNRNSLHDFTKNNFDELAMLLFVSFYWVISINTNLNIGIRHILPSFPFIYILIAGQLKRWLNSARIAEAKTPILLLENLPTSVFSTTGKTFLIASLVMMNAATFVMAYPHYLSYFNIFSGGSDNAYKYVVDSNLDWGQDLKRLAQFVEENNINQIKVDYFGGGNVKYYLGDKAILWNSNNGETTGWIAVSATYYQTSRAYAGFSYKWLDKYEPVKKIGHSIFVYNIEH</sequence>
<feature type="transmembrane region" description="Helical" evidence="8">
    <location>
        <begin position="459"/>
        <end position="479"/>
    </location>
</feature>
<keyword evidence="6 8" id="KW-1133">Transmembrane helix</keyword>
<evidence type="ECO:0000313" key="11">
    <source>
        <dbReference type="Proteomes" id="UP000177932"/>
    </source>
</evidence>
<dbReference type="InterPro" id="IPR050297">
    <property type="entry name" value="LipidA_mod_glycosyltrf_83"/>
</dbReference>
<evidence type="ECO:0000256" key="6">
    <source>
        <dbReference type="ARBA" id="ARBA00022989"/>
    </source>
</evidence>
<dbReference type="AlphaFoldDB" id="A0A1G2H4K3"/>
<comment type="subcellular location">
    <subcellularLocation>
        <location evidence="1">Cell membrane</location>
        <topology evidence="1">Multi-pass membrane protein</topology>
    </subcellularLocation>
</comment>
<evidence type="ECO:0000256" key="1">
    <source>
        <dbReference type="ARBA" id="ARBA00004651"/>
    </source>
</evidence>
<evidence type="ECO:0000259" key="9">
    <source>
        <dbReference type="Pfam" id="PF13231"/>
    </source>
</evidence>
<evidence type="ECO:0000256" key="2">
    <source>
        <dbReference type="ARBA" id="ARBA00022475"/>
    </source>
</evidence>
<evidence type="ECO:0000256" key="5">
    <source>
        <dbReference type="ARBA" id="ARBA00022692"/>
    </source>
</evidence>
<evidence type="ECO:0000313" key="10">
    <source>
        <dbReference type="EMBL" id="OGZ57422.1"/>
    </source>
</evidence>
<dbReference type="PANTHER" id="PTHR33908:SF11">
    <property type="entry name" value="MEMBRANE PROTEIN"/>
    <property type="match status" value="1"/>
</dbReference>
<protein>
    <recommendedName>
        <fullName evidence="9">Glycosyltransferase RgtA/B/C/D-like domain-containing protein</fullName>
    </recommendedName>
</protein>
<keyword evidence="3" id="KW-0328">Glycosyltransferase</keyword>
<dbReference type="InterPro" id="IPR038731">
    <property type="entry name" value="RgtA/B/C-like"/>
</dbReference>
<feature type="transmembrane region" description="Helical" evidence="8">
    <location>
        <begin position="186"/>
        <end position="219"/>
    </location>
</feature>
<dbReference type="GO" id="GO:0009103">
    <property type="term" value="P:lipopolysaccharide biosynthetic process"/>
    <property type="evidence" value="ECO:0007669"/>
    <property type="project" value="UniProtKB-ARBA"/>
</dbReference>
<evidence type="ECO:0000256" key="8">
    <source>
        <dbReference type="SAM" id="Phobius"/>
    </source>
</evidence>
<feature type="transmembrane region" description="Helical" evidence="8">
    <location>
        <begin position="382"/>
        <end position="399"/>
    </location>
</feature>
<keyword evidence="2" id="KW-1003">Cell membrane</keyword>
<dbReference type="STRING" id="1802158.A2827_00970"/>
<proteinExistence type="predicted"/>
<feature type="transmembrane region" description="Helical" evidence="8">
    <location>
        <begin position="105"/>
        <end position="124"/>
    </location>
</feature>
<keyword evidence="4" id="KW-0808">Transferase</keyword>
<evidence type="ECO:0000256" key="3">
    <source>
        <dbReference type="ARBA" id="ARBA00022676"/>
    </source>
</evidence>
<accession>A0A1G2H4K3</accession>
<gene>
    <name evidence="10" type="ORF">A2827_00970</name>
</gene>